<dbReference type="AlphaFoldDB" id="A0A918WC90"/>
<accession>A0A918WC90</accession>
<sequence length="354" mass="37709">MNSLDAQSTSTPSPDRDVLAVVSQSGPSITFFDATTYERLHVLDVPAEPHELCFDPDHRLLYCVSTYVSGYYHAHQGRARQITVIDADTLTIVDTLDTAPDHAPHGITLDRARARLYVSVEANGDTPGGVIIYDARTRERIGRIPVMADGPHWFEITPDGRRGYSTNKEAPFVSVLDLERDELVGMIDVPGSEGLDVSPDGRYVYVAAPKGDFHLQPSAPPGLRVIEVATGEVVRTLSTEGLVFPVHTTANGAVLAGELRMEQGAGGALGAQADGVLTVFAPGTHDVVGQVQVGRFPLTITSSPDGSVGYVSNVMSSTVTVVDLERLEVLTTLSVDRAGEAGAHGLAYLPAARN</sequence>
<proteinExistence type="predicted"/>
<dbReference type="PANTHER" id="PTHR47197">
    <property type="entry name" value="PROTEIN NIRF"/>
    <property type="match status" value="1"/>
</dbReference>
<name>A0A918WC90_STRCJ</name>
<dbReference type="InterPro" id="IPR015943">
    <property type="entry name" value="WD40/YVTN_repeat-like_dom_sf"/>
</dbReference>
<gene>
    <name evidence="1" type="ORF">GCM10010507_03700</name>
</gene>
<dbReference type="InterPro" id="IPR011048">
    <property type="entry name" value="Haem_d1_sf"/>
</dbReference>
<dbReference type="PANTHER" id="PTHR47197:SF3">
    <property type="entry name" value="DIHYDRO-HEME D1 DEHYDROGENASE"/>
    <property type="match status" value="1"/>
</dbReference>
<reference evidence="1" key="1">
    <citation type="journal article" date="2014" name="Int. J. Syst. Evol. Microbiol.">
        <title>Complete genome sequence of Corynebacterium casei LMG S-19264T (=DSM 44701T), isolated from a smear-ripened cheese.</title>
        <authorList>
            <consortium name="US DOE Joint Genome Institute (JGI-PGF)"/>
            <person name="Walter F."/>
            <person name="Albersmeier A."/>
            <person name="Kalinowski J."/>
            <person name="Ruckert C."/>
        </authorList>
    </citation>
    <scope>NUCLEOTIDE SEQUENCE</scope>
    <source>
        <strain evidence="1">JCM 4633</strain>
    </source>
</reference>
<protein>
    <submittedName>
        <fullName evidence="1">Surface layer protein</fullName>
    </submittedName>
</protein>
<dbReference type="InterPro" id="IPR051200">
    <property type="entry name" value="Host-pathogen_enzymatic-act"/>
</dbReference>
<evidence type="ECO:0000313" key="2">
    <source>
        <dbReference type="Proteomes" id="UP000646244"/>
    </source>
</evidence>
<dbReference type="EMBL" id="BMVB01000001">
    <property type="protein sequence ID" value="GHC34225.1"/>
    <property type="molecule type" value="Genomic_DNA"/>
</dbReference>
<evidence type="ECO:0000313" key="1">
    <source>
        <dbReference type="EMBL" id="GHC34225.1"/>
    </source>
</evidence>
<dbReference type="Gene3D" id="2.130.10.10">
    <property type="entry name" value="YVTN repeat-like/Quinoprotein amine dehydrogenase"/>
    <property type="match status" value="3"/>
</dbReference>
<dbReference type="RefSeq" id="WP_190107802.1">
    <property type="nucleotide sequence ID" value="NZ_BMVB01000001.1"/>
</dbReference>
<organism evidence="1 2">
    <name type="scientific">Streptomyces cinnamoneus</name>
    <name type="common">Streptoverticillium cinnamoneum</name>
    <dbReference type="NCBI Taxonomy" id="53446"/>
    <lineage>
        <taxon>Bacteria</taxon>
        <taxon>Bacillati</taxon>
        <taxon>Actinomycetota</taxon>
        <taxon>Actinomycetes</taxon>
        <taxon>Kitasatosporales</taxon>
        <taxon>Streptomycetaceae</taxon>
        <taxon>Streptomyces</taxon>
        <taxon>Streptomyces cinnamoneus group</taxon>
    </lineage>
</organism>
<comment type="caution">
    <text evidence="1">The sequence shown here is derived from an EMBL/GenBank/DDBJ whole genome shotgun (WGS) entry which is preliminary data.</text>
</comment>
<dbReference type="Proteomes" id="UP000646244">
    <property type="component" value="Unassembled WGS sequence"/>
</dbReference>
<reference evidence="1" key="2">
    <citation type="submission" date="2020-09" db="EMBL/GenBank/DDBJ databases">
        <authorList>
            <person name="Sun Q."/>
            <person name="Ohkuma M."/>
        </authorList>
    </citation>
    <scope>NUCLEOTIDE SEQUENCE</scope>
    <source>
        <strain evidence="1">JCM 4633</strain>
    </source>
</reference>
<dbReference type="SUPFAM" id="SSF51004">
    <property type="entry name" value="C-terminal (heme d1) domain of cytochrome cd1-nitrite reductase"/>
    <property type="match status" value="1"/>
</dbReference>